<evidence type="ECO:0000313" key="2">
    <source>
        <dbReference type="Proteomes" id="UP000813461"/>
    </source>
</evidence>
<feature type="non-terminal residue" evidence="1">
    <location>
        <position position="1"/>
    </location>
</feature>
<sequence length="247" mass="27273">MLRGRNWEGASKLTYGVRWGSAQASHVPARPPGHSHLPVACNIIWDGRKGLRTSQLLDALLLHQSQLAEGLSTFFGFCFCSCPMMQQPLLPRRRHCLRCTYDGHATSQKQGLADALLRGLRASHINPENLPPPLLLFHRIAEISPPLTPMTLGQLTGDPASHIHIERRPHTPDLAANCCSRLYSVAVVQPANCVSTSPWPKDGVILVLPSRGRFVEDFEAVNRDTLSLLVVFPLALWPTLHSLPIKS</sequence>
<comment type="caution">
    <text evidence="1">The sequence shown here is derived from an EMBL/GenBank/DDBJ whole genome shotgun (WGS) entry which is preliminary data.</text>
</comment>
<gene>
    <name evidence="1" type="ORF">FB567DRAFT_533737</name>
</gene>
<keyword evidence="2" id="KW-1185">Reference proteome</keyword>
<dbReference type="EMBL" id="JAGMVJ010000017">
    <property type="protein sequence ID" value="KAH7078359.1"/>
    <property type="molecule type" value="Genomic_DNA"/>
</dbReference>
<evidence type="ECO:0000313" key="1">
    <source>
        <dbReference type="EMBL" id="KAH7078359.1"/>
    </source>
</evidence>
<name>A0A8K0QYB4_9PLEO</name>
<reference evidence="1" key="1">
    <citation type="journal article" date="2021" name="Nat. Commun.">
        <title>Genetic determinants of endophytism in the Arabidopsis root mycobiome.</title>
        <authorList>
            <person name="Mesny F."/>
            <person name="Miyauchi S."/>
            <person name="Thiergart T."/>
            <person name="Pickel B."/>
            <person name="Atanasova L."/>
            <person name="Karlsson M."/>
            <person name="Huettel B."/>
            <person name="Barry K.W."/>
            <person name="Haridas S."/>
            <person name="Chen C."/>
            <person name="Bauer D."/>
            <person name="Andreopoulos W."/>
            <person name="Pangilinan J."/>
            <person name="LaButti K."/>
            <person name="Riley R."/>
            <person name="Lipzen A."/>
            <person name="Clum A."/>
            <person name="Drula E."/>
            <person name="Henrissat B."/>
            <person name="Kohler A."/>
            <person name="Grigoriev I.V."/>
            <person name="Martin F.M."/>
            <person name="Hacquard S."/>
        </authorList>
    </citation>
    <scope>NUCLEOTIDE SEQUENCE</scope>
    <source>
        <strain evidence="1">MPI-SDFR-AT-0120</strain>
    </source>
</reference>
<proteinExistence type="predicted"/>
<organism evidence="1 2">
    <name type="scientific">Paraphoma chrysanthemicola</name>
    <dbReference type="NCBI Taxonomy" id="798071"/>
    <lineage>
        <taxon>Eukaryota</taxon>
        <taxon>Fungi</taxon>
        <taxon>Dikarya</taxon>
        <taxon>Ascomycota</taxon>
        <taxon>Pezizomycotina</taxon>
        <taxon>Dothideomycetes</taxon>
        <taxon>Pleosporomycetidae</taxon>
        <taxon>Pleosporales</taxon>
        <taxon>Pleosporineae</taxon>
        <taxon>Phaeosphaeriaceae</taxon>
        <taxon>Paraphoma</taxon>
    </lineage>
</organism>
<protein>
    <submittedName>
        <fullName evidence="1">Uncharacterized protein</fullName>
    </submittedName>
</protein>
<dbReference type="AlphaFoldDB" id="A0A8K0QYB4"/>
<dbReference type="Proteomes" id="UP000813461">
    <property type="component" value="Unassembled WGS sequence"/>
</dbReference>
<accession>A0A8K0QYB4</accession>